<dbReference type="CDD" id="cd00093">
    <property type="entry name" value="HTH_XRE"/>
    <property type="match status" value="1"/>
</dbReference>
<sequence length="101" mass="11142">MSRKYIPVEEAAKAWRKDPEFVAAYDALEEEFALVNALIEARTRAHLSQAEVAKRMGTTQAVVARLEGGGTMPSTRTLERYAKATGHRLRIALVPESGRTA</sequence>
<keyword evidence="3" id="KW-1185">Reference proteome</keyword>
<evidence type="ECO:0000313" key="2">
    <source>
        <dbReference type="EMBL" id="TCZ51902.1"/>
    </source>
</evidence>
<dbReference type="GO" id="GO:0003677">
    <property type="term" value="F:DNA binding"/>
    <property type="evidence" value="ECO:0007669"/>
    <property type="project" value="InterPro"/>
</dbReference>
<dbReference type="SUPFAM" id="SSF47413">
    <property type="entry name" value="lambda repressor-like DNA-binding domains"/>
    <property type="match status" value="1"/>
</dbReference>
<comment type="caution">
    <text evidence="2">The sequence shown here is derived from an EMBL/GenBank/DDBJ whole genome shotgun (WGS) entry which is preliminary data.</text>
</comment>
<dbReference type="RefSeq" id="WP_132297394.1">
    <property type="nucleotide sequence ID" value="NZ_SKBM01000052.1"/>
</dbReference>
<dbReference type="EMBL" id="SKBM01000052">
    <property type="protein sequence ID" value="TCZ51902.1"/>
    <property type="molecule type" value="Genomic_DNA"/>
</dbReference>
<dbReference type="SMART" id="SM00530">
    <property type="entry name" value="HTH_XRE"/>
    <property type="match status" value="1"/>
</dbReference>
<dbReference type="OrthoDB" id="9792093at2"/>
<evidence type="ECO:0000259" key="1">
    <source>
        <dbReference type="PROSITE" id="PS50943"/>
    </source>
</evidence>
<proteinExistence type="predicted"/>
<dbReference type="AlphaFoldDB" id="A0A4R4D5C9"/>
<dbReference type="Proteomes" id="UP000295023">
    <property type="component" value="Unassembled WGS sequence"/>
</dbReference>
<gene>
    <name evidence="2" type="ORF">EXY23_26545</name>
</gene>
<name>A0A4R4D5C9_9PROT</name>
<dbReference type="InterPro" id="IPR001387">
    <property type="entry name" value="Cro/C1-type_HTH"/>
</dbReference>
<accession>A0A4R4D5C9</accession>
<dbReference type="InterPro" id="IPR010982">
    <property type="entry name" value="Lambda_DNA-bd_dom_sf"/>
</dbReference>
<dbReference type="PROSITE" id="PS50943">
    <property type="entry name" value="HTH_CROC1"/>
    <property type="match status" value="1"/>
</dbReference>
<dbReference type="Gene3D" id="1.10.260.40">
    <property type="entry name" value="lambda repressor-like DNA-binding domains"/>
    <property type="match status" value="1"/>
</dbReference>
<reference evidence="2 3" key="1">
    <citation type="submission" date="2019-03" db="EMBL/GenBank/DDBJ databases">
        <title>Paracraurococcus aquatilis NE82 genome sequence.</title>
        <authorList>
            <person name="Zhao Y."/>
            <person name="Du Z."/>
        </authorList>
    </citation>
    <scope>NUCLEOTIDE SEQUENCE [LARGE SCALE GENOMIC DNA]</scope>
    <source>
        <strain evidence="2 3">NE82</strain>
    </source>
</reference>
<dbReference type="Pfam" id="PF01381">
    <property type="entry name" value="HTH_3"/>
    <property type="match status" value="1"/>
</dbReference>
<organism evidence="2 3">
    <name type="scientific">Roseicella aquatilis</name>
    <dbReference type="NCBI Taxonomy" id="2527868"/>
    <lineage>
        <taxon>Bacteria</taxon>
        <taxon>Pseudomonadati</taxon>
        <taxon>Pseudomonadota</taxon>
        <taxon>Alphaproteobacteria</taxon>
        <taxon>Acetobacterales</taxon>
        <taxon>Roseomonadaceae</taxon>
        <taxon>Roseicella</taxon>
    </lineage>
</organism>
<feature type="domain" description="HTH cro/C1-type" evidence="1">
    <location>
        <begin position="38"/>
        <end position="94"/>
    </location>
</feature>
<evidence type="ECO:0000313" key="3">
    <source>
        <dbReference type="Proteomes" id="UP000295023"/>
    </source>
</evidence>
<protein>
    <submittedName>
        <fullName evidence="2">XRE family transcriptional regulator</fullName>
    </submittedName>
</protein>